<dbReference type="AlphaFoldDB" id="A0AAN8P5T8"/>
<feature type="compositionally biased region" description="Basic and acidic residues" evidence="1">
    <location>
        <begin position="79"/>
        <end position="88"/>
    </location>
</feature>
<name>A0AAN8P5T8_POLSC</name>
<sequence>MEDMYILEVEESSLRYFITPSRTGFWDLTRPSKESQHTQVDARQNSLPKTTEKWRCEIGNVTRTHEKNTEMGNFPARSGRSDTDQSKSEKSVIGQMMIVLESQKERERERDMAVGIYGDEGALGVKQPVKAAVSVRKSISAGAFEMVVPLFPIDLFLFSSPAVLPGDCTIPFGNVGEIPGKRGKTEIEMN</sequence>
<accession>A0AAN8P5T8</accession>
<comment type="caution">
    <text evidence="2">The sequence shown here is derived from an EMBL/GenBank/DDBJ whole genome shotgun (WGS) entry which is preliminary data.</text>
</comment>
<evidence type="ECO:0000313" key="3">
    <source>
        <dbReference type="Proteomes" id="UP001372834"/>
    </source>
</evidence>
<evidence type="ECO:0000313" key="2">
    <source>
        <dbReference type="EMBL" id="KAK6634352.1"/>
    </source>
</evidence>
<dbReference type="EMBL" id="JAWJWE010000005">
    <property type="protein sequence ID" value="KAK6634352.1"/>
    <property type="molecule type" value="Genomic_DNA"/>
</dbReference>
<feature type="region of interest" description="Disordered" evidence="1">
    <location>
        <begin position="67"/>
        <end position="88"/>
    </location>
</feature>
<evidence type="ECO:0000256" key="1">
    <source>
        <dbReference type="SAM" id="MobiDB-lite"/>
    </source>
</evidence>
<protein>
    <submittedName>
        <fullName evidence="2">Uncharacterized protein</fullName>
    </submittedName>
</protein>
<organism evidence="2 3">
    <name type="scientific">Polyplax serrata</name>
    <name type="common">Common mouse louse</name>
    <dbReference type="NCBI Taxonomy" id="468196"/>
    <lineage>
        <taxon>Eukaryota</taxon>
        <taxon>Metazoa</taxon>
        <taxon>Ecdysozoa</taxon>
        <taxon>Arthropoda</taxon>
        <taxon>Hexapoda</taxon>
        <taxon>Insecta</taxon>
        <taxon>Pterygota</taxon>
        <taxon>Neoptera</taxon>
        <taxon>Paraneoptera</taxon>
        <taxon>Psocodea</taxon>
        <taxon>Troctomorpha</taxon>
        <taxon>Phthiraptera</taxon>
        <taxon>Anoplura</taxon>
        <taxon>Polyplacidae</taxon>
        <taxon>Polyplax</taxon>
    </lineage>
</organism>
<proteinExistence type="predicted"/>
<dbReference type="Proteomes" id="UP001372834">
    <property type="component" value="Unassembled WGS sequence"/>
</dbReference>
<gene>
    <name evidence="2" type="ORF">RUM43_011752</name>
</gene>
<reference evidence="2 3" key="1">
    <citation type="submission" date="2023-10" db="EMBL/GenBank/DDBJ databases">
        <title>Genomes of two closely related lineages of the louse Polyplax serrata with different host specificities.</title>
        <authorList>
            <person name="Martinu J."/>
            <person name="Tarabai H."/>
            <person name="Stefka J."/>
            <person name="Hypsa V."/>
        </authorList>
    </citation>
    <scope>NUCLEOTIDE SEQUENCE [LARGE SCALE GENOMIC DNA]</scope>
    <source>
        <strain evidence="2">HR10_N</strain>
    </source>
</reference>